<evidence type="ECO:0000256" key="2">
    <source>
        <dbReference type="SAM" id="SignalP"/>
    </source>
</evidence>
<name>A0A0K1ECQ4_CHOCO</name>
<dbReference type="RefSeq" id="WP_050430827.1">
    <property type="nucleotide sequence ID" value="NZ_CP012159.1"/>
</dbReference>
<dbReference type="AlphaFoldDB" id="A0A0K1ECQ4"/>
<keyword evidence="2" id="KW-0732">Signal</keyword>
<dbReference type="EMBL" id="CP012159">
    <property type="protein sequence ID" value="AKT38619.1"/>
    <property type="molecule type" value="Genomic_DNA"/>
</dbReference>
<feature type="compositionally biased region" description="Low complexity" evidence="1">
    <location>
        <begin position="33"/>
        <end position="52"/>
    </location>
</feature>
<feature type="compositionally biased region" description="Low complexity" evidence="1">
    <location>
        <begin position="59"/>
        <end position="86"/>
    </location>
</feature>
<protein>
    <recommendedName>
        <fullName evidence="5">Secreted protein</fullName>
    </recommendedName>
</protein>
<evidence type="ECO:0008006" key="5">
    <source>
        <dbReference type="Google" id="ProtNLM"/>
    </source>
</evidence>
<reference evidence="3 4" key="1">
    <citation type="submission" date="2015-07" db="EMBL/GenBank/DDBJ databases">
        <title>Genome analysis of myxobacterium Chondromyces crocatus Cm c5 reveals a high potential for natural compound synthesis and the genetic basis for the loss of fruiting body formation.</title>
        <authorList>
            <person name="Zaburannyi N."/>
            <person name="Bunk B."/>
            <person name="Maier J."/>
            <person name="Overmann J."/>
            <person name="Mueller R."/>
        </authorList>
    </citation>
    <scope>NUCLEOTIDE SEQUENCE [LARGE SCALE GENOMIC DNA]</scope>
    <source>
        <strain evidence="3 4">Cm c5</strain>
    </source>
</reference>
<feature type="signal peptide" evidence="2">
    <location>
        <begin position="1"/>
        <end position="37"/>
    </location>
</feature>
<dbReference type="Proteomes" id="UP000067626">
    <property type="component" value="Chromosome"/>
</dbReference>
<keyword evidence="4" id="KW-1185">Reference proteome</keyword>
<feature type="chain" id="PRO_5005459253" description="Secreted protein" evidence="2">
    <location>
        <begin position="38"/>
        <end position="178"/>
    </location>
</feature>
<dbReference type="STRING" id="52.CMC5_027660"/>
<feature type="region of interest" description="Disordered" evidence="1">
    <location>
        <begin position="33"/>
        <end position="109"/>
    </location>
</feature>
<proteinExistence type="predicted"/>
<accession>A0A0K1ECQ4</accession>
<dbReference type="OrthoDB" id="5520084at2"/>
<organism evidence="3 4">
    <name type="scientific">Chondromyces crocatus</name>
    <dbReference type="NCBI Taxonomy" id="52"/>
    <lineage>
        <taxon>Bacteria</taxon>
        <taxon>Pseudomonadati</taxon>
        <taxon>Myxococcota</taxon>
        <taxon>Polyangia</taxon>
        <taxon>Polyangiales</taxon>
        <taxon>Polyangiaceae</taxon>
        <taxon>Chondromyces</taxon>
    </lineage>
</organism>
<gene>
    <name evidence="3" type="ORF">CMC5_027660</name>
</gene>
<evidence type="ECO:0000313" key="4">
    <source>
        <dbReference type="Proteomes" id="UP000067626"/>
    </source>
</evidence>
<sequence length="178" mass="18662">MKRPRSPRHERLLLGLAAAAASLAALVSLQPTPFASADPSATTPPSAPREAPLAPDGTSPDAPARASLSSPSPDAPARASLSSPSPDGANPLGALERTPADGAPSTGRVEERITTGSYVYHAVRRDDGDLVWIVSLGAGHPTGTPVKLRSMGRRTDFRSNRLQRTFPELLFGIVSRRD</sequence>
<evidence type="ECO:0000256" key="1">
    <source>
        <dbReference type="SAM" id="MobiDB-lite"/>
    </source>
</evidence>
<dbReference type="InterPro" id="IPR006311">
    <property type="entry name" value="TAT_signal"/>
</dbReference>
<dbReference type="KEGG" id="ccro:CMC5_027660"/>
<dbReference type="PROSITE" id="PS51318">
    <property type="entry name" value="TAT"/>
    <property type="match status" value="1"/>
</dbReference>
<evidence type="ECO:0000313" key="3">
    <source>
        <dbReference type="EMBL" id="AKT38619.1"/>
    </source>
</evidence>